<accession>A0A1L7WZN7</accession>
<keyword evidence="1" id="KW-0732">Signal</keyword>
<name>A0A1L7WZN7_9HELO</name>
<evidence type="ECO:0000256" key="1">
    <source>
        <dbReference type="SAM" id="SignalP"/>
    </source>
</evidence>
<dbReference type="EMBL" id="FJOG01000011">
    <property type="protein sequence ID" value="CZR58232.1"/>
    <property type="molecule type" value="Genomic_DNA"/>
</dbReference>
<organism evidence="2 3">
    <name type="scientific">Phialocephala subalpina</name>
    <dbReference type="NCBI Taxonomy" id="576137"/>
    <lineage>
        <taxon>Eukaryota</taxon>
        <taxon>Fungi</taxon>
        <taxon>Dikarya</taxon>
        <taxon>Ascomycota</taxon>
        <taxon>Pezizomycotina</taxon>
        <taxon>Leotiomycetes</taxon>
        <taxon>Helotiales</taxon>
        <taxon>Mollisiaceae</taxon>
        <taxon>Phialocephala</taxon>
        <taxon>Phialocephala fortinii species complex</taxon>
    </lineage>
</organism>
<dbReference type="OrthoDB" id="3538998at2759"/>
<sequence length="337" mass="35630">MAKKASLYGLAIAVGVRAADVGYYNSTDCVDPTGFSTCYKDADSSYSDCVNRDCKDKNIDCINACECARSTSYIDCAASSCWNQVYNCEYQLTISDYLNFCLNPDLENIPYWPPPDNAPNGCSCPIGKVQLSILNDVNHLEACTNNHTNLDELLSTDDVLNYGEACTCCYQSGILSAIYDICPSTLPSLLGADTYFASLFTDTDWEFCDPYLKAYNCTTELGFSSPADNTTHFYSPEEFPTNGTLSLFDTKGEGEIKTPVSGRVFTWTADGVARTVSAAGVTGTSAAGTGGGAGAVETGAATRTSSPAGISGAASISGVWRVCLVLAAGTAALMLSL</sequence>
<evidence type="ECO:0000313" key="3">
    <source>
        <dbReference type="Proteomes" id="UP000184330"/>
    </source>
</evidence>
<feature type="chain" id="PRO_5012476541" description="Extracellular membrane protein CFEM domain-containing protein" evidence="1">
    <location>
        <begin position="19"/>
        <end position="337"/>
    </location>
</feature>
<proteinExistence type="predicted"/>
<keyword evidence="3" id="KW-1185">Reference proteome</keyword>
<gene>
    <name evidence="2" type="ORF">PAC_08123</name>
</gene>
<feature type="signal peptide" evidence="1">
    <location>
        <begin position="1"/>
        <end position="18"/>
    </location>
</feature>
<protein>
    <recommendedName>
        <fullName evidence="4">Extracellular membrane protein CFEM domain-containing protein</fullName>
    </recommendedName>
</protein>
<reference evidence="2 3" key="1">
    <citation type="submission" date="2016-03" db="EMBL/GenBank/DDBJ databases">
        <authorList>
            <person name="Ploux O."/>
        </authorList>
    </citation>
    <scope>NUCLEOTIDE SEQUENCE [LARGE SCALE GENOMIC DNA]</scope>
    <source>
        <strain evidence="2 3">UAMH 11012</strain>
    </source>
</reference>
<dbReference type="Proteomes" id="UP000184330">
    <property type="component" value="Unassembled WGS sequence"/>
</dbReference>
<evidence type="ECO:0008006" key="4">
    <source>
        <dbReference type="Google" id="ProtNLM"/>
    </source>
</evidence>
<evidence type="ECO:0000313" key="2">
    <source>
        <dbReference type="EMBL" id="CZR58232.1"/>
    </source>
</evidence>
<dbReference type="AlphaFoldDB" id="A0A1L7WZN7"/>